<dbReference type="SUPFAM" id="SSF46689">
    <property type="entry name" value="Homeodomain-like"/>
    <property type="match status" value="1"/>
</dbReference>
<proteinExistence type="predicted"/>
<evidence type="ECO:0000256" key="1">
    <source>
        <dbReference type="ARBA" id="ARBA00023015"/>
    </source>
</evidence>
<protein>
    <submittedName>
        <fullName evidence="6">TetR/AcrR family transcriptional regulator</fullName>
    </submittedName>
</protein>
<gene>
    <name evidence="6" type="ORF">GCM10010430_21080</name>
</gene>
<evidence type="ECO:0000256" key="3">
    <source>
        <dbReference type="ARBA" id="ARBA00023163"/>
    </source>
</evidence>
<dbReference type="InterPro" id="IPR011075">
    <property type="entry name" value="TetR_C"/>
</dbReference>
<evidence type="ECO:0000313" key="7">
    <source>
        <dbReference type="Proteomes" id="UP001500305"/>
    </source>
</evidence>
<evidence type="ECO:0000256" key="4">
    <source>
        <dbReference type="PROSITE-ProRule" id="PRU00335"/>
    </source>
</evidence>
<reference evidence="7" key="1">
    <citation type="journal article" date="2019" name="Int. J. Syst. Evol. Microbiol.">
        <title>The Global Catalogue of Microorganisms (GCM) 10K type strain sequencing project: providing services to taxonomists for standard genome sequencing and annotation.</title>
        <authorList>
            <consortium name="The Broad Institute Genomics Platform"/>
            <consortium name="The Broad Institute Genome Sequencing Center for Infectious Disease"/>
            <person name="Wu L."/>
            <person name="Ma J."/>
        </authorList>
    </citation>
    <scope>NUCLEOTIDE SEQUENCE [LARGE SCALE GENOMIC DNA]</scope>
    <source>
        <strain evidence="7">JCM 7356</strain>
    </source>
</reference>
<keyword evidence="1" id="KW-0805">Transcription regulation</keyword>
<evidence type="ECO:0000259" key="5">
    <source>
        <dbReference type="PROSITE" id="PS50977"/>
    </source>
</evidence>
<sequence>MARTKDFDPDTVLGQAMDLFWERGYEATSMADLVERLGIARASLYGTFGSKHDLYLAALKRYLEIRETGFVRALSQPGPVLPAVRSLVQSWVDEALNDPAHLGCLVVNAAVELSPRDPKVAHQVELSWGVLETTLTSALMRAIAQGELPEERDPQVLARFLLVMLQGIRVIARAAPDPARLQAAASQALAALA</sequence>
<comment type="caution">
    <text evidence="6">The sequence shown here is derived from an EMBL/GenBank/DDBJ whole genome shotgun (WGS) entry which is preliminary data.</text>
</comment>
<dbReference type="RefSeq" id="WP_344636022.1">
    <property type="nucleotide sequence ID" value="NZ_BAAATR010000007.1"/>
</dbReference>
<keyword evidence="7" id="KW-1185">Reference proteome</keyword>
<feature type="DNA-binding region" description="H-T-H motif" evidence="4">
    <location>
        <begin position="29"/>
        <end position="48"/>
    </location>
</feature>
<keyword evidence="3" id="KW-0804">Transcription</keyword>
<evidence type="ECO:0000256" key="2">
    <source>
        <dbReference type="ARBA" id="ARBA00023125"/>
    </source>
</evidence>
<dbReference type="Pfam" id="PF16925">
    <property type="entry name" value="TetR_C_13"/>
    <property type="match status" value="1"/>
</dbReference>
<dbReference type="PANTHER" id="PTHR47506:SF1">
    <property type="entry name" value="HTH-TYPE TRANSCRIPTIONAL REGULATOR YJDC"/>
    <property type="match status" value="1"/>
</dbReference>
<dbReference type="EMBL" id="BAAATR010000007">
    <property type="protein sequence ID" value="GAA2239565.1"/>
    <property type="molecule type" value="Genomic_DNA"/>
</dbReference>
<dbReference type="PROSITE" id="PS50977">
    <property type="entry name" value="HTH_TETR_2"/>
    <property type="match status" value="1"/>
</dbReference>
<organism evidence="6 7">
    <name type="scientific">Kitasatospora cystarginea</name>
    <dbReference type="NCBI Taxonomy" id="58350"/>
    <lineage>
        <taxon>Bacteria</taxon>
        <taxon>Bacillati</taxon>
        <taxon>Actinomycetota</taxon>
        <taxon>Actinomycetes</taxon>
        <taxon>Kitasatosporales</taxon>
        <taxon>Streptomycetaceae</taxon>
        <taxon>Kitasatospora</taxon>
    </lineage>
</organism>
<dbReference type="PRINTS" id="PR00455">
    <property type="entry name" value="HTHTETR"/>
</dbReference>
<dbReference type="Gene3D" id="1.10.10.60">
    <property type="entry name" value="Homeodomain-like"/>
    <property type="match status" value="1"/>
</dbReference>
<feature type="domain" description="HTH tetR-type" evidence="5">
    <location>
        <begin position="6"/>
        <end position="66"/>
    </location>
</feature>
<dbReference type="InterPro" id="IPR036271">
    <property type="entry name" value="Tet_transcr_reg_TetR-rel_C_sf"/>
</dbReference>
<keyword evidence="2 4" id="KW-0238">DNA-binding</keyword>
<dbReference type="PANTHER" id="PTHR47506">
    <property type="entry name" value="TRANSCRIPTIONAL REGULATORY PROTEIN"/>
    <property type="match status" value="1"/>
</dbReference>
<dbReference type="Pfam" id="PF00440">
    <property type="entry name" value="TetR_N"/>
    <property type="match status" value="1"/>
</dbReference>
<accession>A0ABP5QQA0</accession>
<dbReference type="SUPFAM" id="SSF48498">
    <property type="entry name" value="Tetracyclin repressor-like, C-terminal domain"/>
    <property type="match status" value="1"/>
</dbReference>
<dbReference type="InterPro" id="IPR001647">
    <property type="entry name" value="HTH_TetR"/>
</dbReference>
<dbReference type="Gene3D" id="1.10.357.10">
    <property type="entry name" value="Tetracycline Repressor, domain 2"/>
    <property type="match status" value="1"/>
</dbReference>
<evidence type="ECO:0000313" key="6">
    <source>
        <dbReference type="EMBL" id="GAA2239565.1"/>
    </source>
</evidence>
<dbReference type="Proteomes" id="UP001500305">
    <property type="component" value="Unassembled WGS sequence"/>
</dbReference>
<dbReference type="InterPro" id="IPR009057">
    <property type="entry name" value="Homeodomain-like_sf"/>
</dbReference>
<name>A0ABP5QQA0_9ACTN</name>